<dbReference type="GO" id="GO:0016020">
    <property type="term" value="C:membrane"/>
    <property type="evidence" value="ECO:0007669"/>
    <property type="project" value="UniProtKB-SubCell"/>
</dbReference>
<feature type="transmembrane region" description="Helical" evidence="8">
    <location>
        <begin position="21"/>
        <end position="40"/>
    </location>
</feature>
<reference evidence="10 11" key="1">
    <citation type="submission" date="2012-10" db="EMBL/GenBank/DDBJ databases">
        <authorList>
            <person name="Zafar N."/>
            <person name="Inman J."/>
            <person name="Hall N."/>
            <person name="Lorenzi H."/>
            <person name="Caler E."/>
        </authorList>
    </citation>
    <scope>NUCLEOTIDE SEQUENCE [LARGE SCALE GENOMIC DNA]</scope>
    <source>
        <strain evidence="10 11">IP1</strain>
    </source>
</reference>
<gene>
    <name evidence="10" type="ORF">EIN_212970</name>
</gene>
<dbReference type="VEuPathDB" id="AmoebaDB:EIN_212970"/>
<evidence type="ECO:0000256" key="7">
    <source>
        <dbReference type="ARBA" id="ARBA00038298"/>
    </source>
</evidence>
<evidence type="ECO:0000256" key="6">
    <source>
        <dbReference type="ARBA" id="ARBA00023315"/>
    </source>
</evidence>
<comment type="catalytic activity">
    <reaction evidence="8">
        <text>L-cysteinyl-[protein] + hexadecanoyl-CoA = S-hexadecanoyl-L-cysteinyl-[protein] + CoA</text>
        <dbReference type="Rhea" id="RHEA:36683"/>
        <dbReference type="Rhea" id="RHEA-COMP:10131"/>
        <dbReference type="Rhea" id="RHEA-COMP:11032"/>
        <dbReference type="ChEBI" id="CHEBI:29950"/>
        <dbReference type="ChEBI" id="CHEBI:57287"/>
        <dbReference type="ChEBI" id="CHEBI:57379"/>
        <dbReference type="ChEBI" id="CHEBI:74151"/>
        <dbReference type="EC" id="2.3.1.225"/>
    </reaction>
</comment>
<dbReference type="OrthoDB" id="302728at2759"/>
<evidence type="ECO:0000256" key="5">
    <source>
        <dbReference type="ARBA" id="ARBA00023136"/>
    </source>
</evidence>
<evidence type="ECO:0000313" key="10">
    <source>
        <dbReference type="EMBL" id="ELP84077.1"/>
    </source>
</evidence>
<keyword evidence="2 8" id="KW-0808">Transferase</keyword>
<comment type="domain">
    <text evidence="8">The DHHC domain is required for palmitoyltransferase activity.</text>
</comment>
<comment type="subcellular location">
    <subcellularLocation>
        <location evidence="1">Membrane</location>
        <topology evidence="1">Multi-pass membrane protein</topology>
    </subcellularLocation>
</comment>
<protein>
    <recommendedName>
        <fullName evidence="8">Palmitoyltransferase</fullName>
        <ecNumber evidence="8">2.3.1.225</ecNumber>
    </recommendedName>
</protein>
<keyword evidence="3 8" id="KW-0812">Transmembrane</keyword>
<dbReference type="GeneID" id="14883049"/>
<keyword evidence="6 8" id="KW-0012">Acyltransferase</keyword>
<evidence type="ECO:0000313" key="11">
    <source>
        <dbReference type="Proteomes" id="UP000014680"/>
    </source>
</evidence>
<keyword evidence="11" id="KW-1185">Reference proteome</keyword>
<dbReference type="EC" id="2.3.1.225" evidence="8"/>
<dbReference type="InterPro" id="IPR039859">
    <property type="entry name" value="PFA4/ZDH16/20/ERF2-like"/>
</dbReference>
<feature type="transmembrane region" description="Helical" evidence="8">
    <location>
        <begin position="52"/>
        <end position="74"/>
    </location>
</feature>
<dbReference type="AlphaFoldDB" id="A0A0A1TV12"/>
<sequence length="277" mass="32286">MDDIPHPFYVHLNFAITSIRNIHWFAPVVVVLIESIYVFYIAPSNGVTETPFGVFLVSFGVTLTLLFLVVYLLIMTRKPHHHEPHATEEEKKEAYDVAIEAEANNWNCYDVDKRVRYCAVCKHYMTRRTYHCKECGVCTEFKDHHCDYFGFCIGKHNLALFYAFFLTLTALCIYGFVCFGHLLSRFEYTGFSPLFALKILGLIYILSALGMGIFLSYYFMKKAFTILAKGCTQFEYMLEGRVSVKLVKLFSFHHLTWWEIINIFFFEFTDLDEQANG</sequence>
<dbReference type="PANTHER" id="PTHR22883">
    <property type="entry name" value="ZINC FINGER DHHC DOMAIN CONTAINING PROTEIN"/>
    <property type="match status" value="1"/>
</dbReference>
<feature type="transmembrane region" description="Helical" evidence="8">
    <location>
        <begin position="159"/>
        <end position="183"/>
    </location>
</feature>
<evidence type="ECO:0000259" key="9">
    <source>
        <dbReference type="Pfam" id="PF01529"/>
    </source>
</evidence>
<keyword evidence="4 8" id="KW-1133">Transmembrane helix</keyword>
<dbReference type="Pfam" id="PF01529">
    <property type="entry name" value="DHHC"/>
    <property type="match status" value="1"/>
</dbReference>
<comment type="similarity">
    <text evidence="7">Belongs to the DHHC palmitoyltransferase family. PFA5 subfamily.</text>
</comment>
<evidence type="ECO:0000256" key="1">
    <source>
        <dbReference type="ARBA" id="ARBA00004141"/>
    </source>
</evidence>
<evidence type="ECO:0000256" key="4">
    <source>
        <dbReference type="ARBA" id="ARBA00022989"/>
    </source>
</evidence>
<feature type="domain" description="Palmitoyltransferase DHHC" evidence="9">
    <location>
        <begin position="114"/>
        <end position="237"/>
    </location>
</feature>
<dbReference type="GO" id="GO:0019706">
    <property type="term" value="F:protein-cysteine S-palmitoyltransferase activity"/>
    <property type="evidence" value="ECO:0007669"/>
    <property type="project" value="UniProtKB-EC"/>
</dbReference>
<dbReference type="Proteomes" id="UP000014680">
    <property type="component" value="Unassembled WGS sequence"/>
</dbReference>
<evidence type="ECO:0000256" key="2">
    <source>
        <dbReference type="ARBA" id="ARBA00022679"/>
    </source>
</evidence>
<organism evidence="10 11">
    <name type="scientific">Entamoeba invadens IP1</name>
    <dbReference type="NCBI Taxonomy" id="370355"/>
    <lineage>
        <taxon>Eukaryota</taxon>
        <taxon>Amoebozoa</taxon>
        <taxon>Evosea</taxon>
        <taxon>Archamoebae</taxon>
        <taxon>Mastigamoebida</taxon>
        <taxon>Entamoebidae</taxon>
        <taxon>Entamoeba</taxon>
    </lineage>
</organism>
<feature type="transmembrane region" description="Helical" evidence="8">
    <location>
        <begin position="195"/>
        <end position="219"/>
    </location>
</feature>
<dbReference type="InterPro" id="IPR001594">
    <property type="entry name" value="Palmitoyltrfase_DHHC"/>
</dbReference>
<dbReference type="EMBL" id="KB207169">
    <property type="protein sequence ID" value="ELP84077.1"/>
    <property type="molecule type" value="Genomic_DNA"/>
</dbReference>
<dbReference type="PROSITE" id="PS50216">
    <property type="entry name" value="DHHC"/>
    <property type="match status" value="1"/>
</dbReference>
<name>A0A0A1TV12_ENTIV</name>
<dbReference type="GO" id="GO:0005794">
    <property type="term" value="C:Golgi apparatus"/>
    <property type="evidence" value="ECO:0007669"/>
    <property type="project" value="TreeGrafter"/>
</dbReference>
<evidence type="ECO:0000256" key="3">
    <source>
        <dbReference type="ARBA" id="ARBA00022692"/>
    </source>
</evidence>
<dbReference type="OMA" id="WEIINIF"/>
<accession>A0A0A1TV12</accession>
<dbReference type="GO" id="GO:0006612">
    <property type="term" value="P:protein targeting to membrane"/>
    <property type="evidence" value="ECO:0007669"/>
    <property type="project" value="TreeGrafter"/>
</dbReference>
<dbReference type="RefSeq" id="XP_004183423.1">
    <property type="nucleotide sequence ID" value="XM_004183375.1"/>
</dbReference>
<dbReference type="KEGG" id="eiv:EIN_212970"/>
<proteinExistence type="inferred from homology"/>
<dbReference type="GO" id="GO:0005783">
    <property type="term" value="C:endoplasmic reticulum"/>
    <property type="evidence" value="ECO:0007669"/>
    <property type="project" value="TreeGrafter"/>
</dbReference>
<evidence type="ECO:0000256" key="8">
    <source>
        <dbReference type="RuleBase" id="RU079119"/>
    </source>
</evidence>
<dbReference type="PANTHER" id="PTHR22883:SF23">
    <property type="entry name" value="PALMITOYLTRANSFERASE ZDHHC6"/>
    <property type="match status" value="1"/>
</dbReference>
<keyword evidence="5 8" id="KW-0472">Membrane</keyword>